<dbReference type="AlphaFoldDB" id="A0A6G8JG11"/>
<dbReference type="Pfam" id="PF26002">
    <property type="entry name" value="Beta-barrel_AprE"/>
    <property type="match status" value="1"/>
</dbReference>
<evidence type="ECO:0000313" key="2">
    <source>
        <dbReference type="EMBL" id="QIM66120.1"/>
    </source>
</evidence>
<evidence type="ECO:0000259" key="1">
    <source>
        <dbReference type="Pfam" id="PF26002"/>
    </source>
</evidence>
<dbReference type="PANTHER" id="PTHR30386">
    <property type="entry name" value="MEMBRANE FUSION SUBUNIT OF EMRAB-TOLC MULTIDRUG EFFLUX PUMP"/>
    <property type="match status" value="1"/>
</dbReference>
<feature type="domain" description="AprE-like beta-barrel" evidence="1">
    <location>
        <begin position="39"/>
        <end position="127"/>
    </location>
</feature>
<sequence length="151" mass="17046">MEIRSPIDGVVQELQTYTIGGVVTTAQTLMVIAPEDEQLEVEALITNQDIGFIKVGQNVVLKIAAFPYTRYGYITGKVKHISLDAIQDEKLGYVFAATILMDRNFLNIQDSPIYLKQGMQVSAKIKTDKRNVMDYFLSPLRTTIDESLRER</sequence>
<dbReference type="PANTHER" id="PTHR30386:SF27">
    <property type="entry name" value="MEMBRANE FUSION PROTEIN (MFP) FAMILY PROTEIN"/>
    <property type="match status" value="1"/>
</dbReference>
<accession>A0A6G8JG11</accession>
<dbReference type="KEGG" id="mgra:A4G16_01360"/>
<proteinExistence type="predicted"/>
<protein>
    <recommendedName>
        <fullName evidence="1">AprE-like beta-barrel domain-containing protein</fullName>
    </recommendedName>
</protein>
<dbReference type="InterPro" id="IPR050739">
    <property type="entry name" value="MFP"/>
</dbReference>
<gene>
    <name evidence="2" type="ORF">A4G16_01360</name>
</gene>
<dbReference type="EMBL" id="CP015030">
    <property type="protein sequence ID" value="QIM66120.1"/>
    <property type="molecule type" value="Genomic_DNA"/>
</dbReference>
<name>A0A6G8JG11_9PAST</name>
<reference evidence="2 3" key="1">
    <citation type="submission" date="2016-03" db="EMBL/GenBank/DDBJ databases">
        <authorList>
            <person name="Bojesen A.M."/>
            <person name="Planet P."/>
            <person name="Hansen M.J."/>
        </authorList>
    </citation>
    <scope>NUCLEOTIDE SEQUENCE [LARGE SCALE GENOMIC DNA]</scope>
    <source>
        <strain evidence="2 3">B 234/94</strain>
    </source>
</reference>
<organism evidence="2 3">
    <name type="scientific">Mannheimia granulomatis</name>
    <dbReference type="NCBI Taxonomy" id="85402"/>
    <lineage>
        <taxon>Bacteria</taxon>
        <taxon>Pseudomonadati</taxon>
        <taxon>Pseudomonadota</taxon>
        <taxon>Gammaproteobacteria</taxon>
        <taxon>Pasteurellales</taxon>
        <taxon>Pasteurellaceae</taxon>
        <taxon>Mannheimia</taxon>
    </lineage>
</organism>
<dbReference type="PRINTS" id="PR01490">
    <property type="entry name" value="RTXTOXIND"/>
</dbReference>
<dbReference type="InterPro" id="IPR058982">
    <property type="entry name" value="Beta-barrel_AprE"/>
</dbReference>
<dbReference type="Proteomes" id="UP000501366">
    <property type="component" value="Chromosome"/>
</dbReference>
<evidence type="ECO:0000313" key="3">
    <source>
        <dbReference type="Proteomes" id="UP000501366"/>
    </source>
</evidence>
<dbReference type="Gene3D" id="2.40.30.170">
    <property type="match status" value="1"/>
</dbReference>